<reference evidence="4 5" key="1">
    <citation type="submission" date="2019-03" db="EMBL/GenBank/DDBJ databases">
        <title>Genomic Encyclopedia of Type Strains, Phase IV (KMG-IV): sequencing the most valuable type-strain genomes for metagenomic binning, comparative biology and taxonomic classification.</title>
        <authorList>
            <person name="Goeker M."/>
        </authorList>
    </citation>
    <scope>NUCLEOTIDE SEQUENCE [LARGE SCALE GENOMIC DNA]</scope>
    <source>
        <strain evidence="4 5">DSM 13605</strain>
    </source>
</reference>
<dbReference type="InterPro" id="IPR053171">
    <property type="entry name" value="Viral_Tip_Attach_Protein"/>
</dbReference>
<dbReference type="InterPro" id="IPR032876">
    <property type="entry name" value="J_dom"/>
</dbReference>
<dbReference type="OrthoDB" id="109844at2"/>
<dbReference type="RefSeq" id="WP_114959015.1">
    <property type="nucleotide sequence ID" value="NZ_MSZW01000060.1"/>
</dbReference>
<evidence type="ECO:0000256" key="1">
    <source>
        <dbReference type="SAM" id="MobiDB-lite"/>
    </source>
</evidence>
<dbReference type="Gene3D" id="2.60.40.10">
    <property type="entry name" value="Immunoglobulins"/>
    <property type="match status" value="1"/>
</dbReference>
<evidence type="ECO:0000313" key="5">
    <source>
        <dbReference type="Proteomes" id="UP000295414"/>
    </source>
</evidence>
<evidence type="ECO:0000259" key="3">
    <source>
        <dbReference type="Pfam" id="PF24801"/>
    </source>
</evidence>
<dbReference type="PANTHER" id="PTHR36251">
    <property type="entry name" value="FELS-1 PROPHAGE HOST SPECIFICITY PROTEIN-RELATED"/>
    <property type="match status" value="1"/>
</dbReference>
<protein>
    <submittedName>
        <fullName evidence="4">Putative phage tail protein</fullName>
    </submittedName>
</protein>
<comment type="caution">
    <text evidence="4">The sequence shown here is derived from an EMBL/GenBank/DDBJ whole genome shotgun (WGS) entry which is preliminary data.</text>
</comment>
<feature type="domain" description="Tip attachment protein J HDII-ins2" evidence="3">
    <location>
        <begin position="99"/>
        <end position="222"/>
    </location>
</feature>
<feature type="compositionally biased region" description="Gly residues" evidence="1">
    <location>
        <begin position="11"/>
        <end position="24"/>
    </location>
</feature>
<dbReference type="PANTHER" id="PTHR36251:SF2">
    <property type="entry name" value="GIFSY-2 PROPHAGE HOST SPECIFICITY PROTEIN J, PHAGE LAMBDA"/>
    <property type="match status" value="1"/>
</dbReference>
<dbReference type="InterPro" id="IPR013783">
    <property type="entry name" value="Ig-like_fold"/>
</dbReference>
<dbReference type="Proteomes" id="UP000295414">
    <property type="component" value="Unassembled WGS sequence"/>
</dbReference>
<dbReference type="EMBL" id="SMAP01000001">
    <property type="protein sequence ID" value="TCT25891.1"/>
    <property type="molecule type" value="Genomic_DNA"/>
</dbReference>
<gene>
    <name evidence="4" type="ORF">EDC34_101217</name>
</gene>
<organism evidence="4 5">
    <name type="scientific">Thermomonas haemolytica</name>
    <dbReference type="NCBI Taxonomy" id="141949"/>
    <lineage>
        <taxon>Bacteria</taxon>
        <taxon>Pseudomonadati</taxon>
        <taxon>Pseudomonadota</taxon>
        <taxon>Gammaproteobacteria</taxon>
        <taxon>Lysobacterales</taxon>
        <taxon>Lysobacteraceae</taxon>
        <taxon>Thermomonas</taxon>
    </lineage>
</organism>
<keyword evidence="5" id="KW-1185">Reference proteome</keyword>
<feature type="region of interest" description="Disordered" evidence="1">
    <location>
        <begin position="1"/>
        <end position="33"/>
    </location>
</feature>
<sequence>MSTRWPMPVIGAGGGSKGGGGSGGSPSEDPDSLRSRQYARVLDLISEGPIVGLVNGLKSIYLNDTPLQAQDGTFNFQGVSAAWRTGEQAQAHIPGFDEVESEIAVGAEVKASASVTRSVTGSVDAVRITVSVPQLTYQDYSASRLTGTSVTIAVDVNNAGGGWQQVLQDTISGKTTSRYQRSYRVQLPKPGPWDIRVRRITPDSTNSALQNKTWWDSYTLLTEAKLSYPNSALVALEIDASQFQAVPTRGYDMKLRVVSVPVNYDPETRTYSGAWNGTFKQAWTDNPAWIFYDLLTHPRYGLGQFIDATQVDKWALYQVAQYCDELVPNGFGGVEPRFTCNLYLQTRQEAFTVLQQLASVFRAMLYWRDGQVVAAQDAPSDPVALFTPANVIDGAFEYQGAGTKAIHTVALVQWNDPSDMYRPAVEYVPDDDGIARYGVIETNVVAIGCTSRGQAHRLGKWLLYSERLESETTTFRAALDAAYVTPGAVIKVQDPVRAGKRFGGRITSATTSQVTLDAPVTLEAGQTYQLSVILPTGAVATSGVTTTAGATSVLSLSPALPSAPQAGAIWVLAASNLVPTTWRVLAVQETGDGQTCEIVALAHNPSKYAAIEQGLKLETPPVTALDRGQAPQAPAGLSASESLYRAGPGTIATRLTASWQQVPFATEYACELRGRGANIGYSQTVRGKLTSADFAPVEPGDYTLYVRGISALGVQGQRTSLDVTVQGLAAPPADVTGFAWATEGYAIRLKWNAVPDIDVSGYELRVGATWATGTLIAQVAATTYLWQAQATGTLTVWIAAVDSTGNYSQAPTSVSITIAAPPAPAVTWALDGPDEVLSWTAAPGTFAIDRYEVRYGASWAAGTPVGSVKASLLRRRVDYGGSRSWWVAAIDVAGNVGTAGRVDVTVNPLGQVQSPSAEVIDNNVLLRWRDPPAAAGTLPVDHYIVRKGATWAGGDPNSDFTVSGTFATLFEQASGQYIYHIAPVDTAGTIGTPTPITAQVAQPPDYVLRTQVQVDFQAQGTRTNALPLSASTLLLPVNTSETWQAHFTSRSWTTPQQQIDAGYPRYLQPGPGTGSYQVEIDYGAVLSSTVVTVAFTAQAVSGSASVACQIDYRASTTGPWTAAPAGAVQALVVNARYIRVTLSVSGAATDLVQVNGLSIKLANKLRTDSGRGTVTDAVNGVWVPFNVTFIDADTPLVQPEGATPLIPVVDFSDVPNPTGFRVYLYTTAGAKTTGSFSWTARGY</sequence>
<evidence type="ECO:0000259" key="2">
    <source>
        <dbReference type="Pfam" id="PF13550"/>
    </source>
</evidence>
<dbReference type="Pfam" id="PF13550">
    <property type="entry name" value="Phage-tail_3"/>
    <property type="match status" value="1"/>
</dbReference>
<dbReference type="InterPro" id="IPR055385">
    <property type="entry name" value="GpJ_HDII-ins2"/>
</dbReference>
<dbReference type="Pfam" id="PF24801">
    <property type="entry name" value="FNIII-A_GpJ"/>
    <property type="match status" value="1"/>
</dbReference>
<name>A0A4R3NB37_9GAMM</name>
<dbReference type="AlphaFoldDB" id="A0A4R3NB37"/>
<feature type="domain" description="Tip attachment protein J" evidence="2">
    <location>
        <begin position="347"/>
        <end position="508"/>
    </location>
</feature>
<accession>A0A4R3NB37</accession>
<evidence type="ECO:0000313" key="4">
    <source>
        <dbReference type="EMBL" id="TCT25891.1"/>
    </source>
</evidence>
<proteinExistence type="predicted"/>